<dbReference type="AlphaFoldDB" id="A0AA38IU58"/>
<organism evidence="9 10">
    <name type="scientific">Zophobas morio</name>
    <dbReference type="NCBI Taxonomy" id="2755281"/>
    <lineage>
        <taxon>Eukaryota</taxon>
        <taxon>Metazoa</taxon>
        <taxon>Ecdysozoa</taxon>
        <taxon>Arthropoda</taxon>
        <taxon>Hexapoda</taxon>
        <taxon>Insecta</taxon>
        <taxon>Pterygota</taxon>
        <taxon>Neoptera</taxon>
        <taxon>Endopterygota</taxon>
        <taxon>Coleoptera</taxon>
        <taxon>Polyphaga</taxon>
        <taxon>Cucujiformia</taxon>
        <taxon>Tenebrionidae</taxon>
        <taxon>Zophobas</taxon>
    </lineage>
</organism>
<feature type="transmembrane region" description="Helical" evidence="8">
    <location>
        <begin position="61"/>
        <end position="80"/>
    </location>
</feature>
<comment type="subcellular location">
    <subcellularLocation>
        <location evidence="1">Endoplasmic reticulum membrane</location>
        <topology evidence="1">Multi-pass membrane protein</topology>
    </subcellularLocation>
</comment>
<feature type="transmembrane region" description="Helical" evidence="8">
    <location>
        <begin position="100"/>
        <end position="120"/>
    </location>
</feature>
<dbReference type="EMBL" id="JALNTZ010000002">
    <property type="protein sequence ID" value="KAJ3663958.1"/>
    <property type="molecule type" value="Genomic_DNA"/>
</dbReference>
<dbReference type="InterPro" id="IPR019388">
    <property type="entry name" value="FIT"/>
</dbReference>
<dbReference type="GO" id="GO:0010945">
    <property type="term" value="F:coenzyme A diphosphatase activity"/>
    <property type="evidence" value="ECO:0007669"/>
    <property type="project" value="InterPro"/>
</dbReference>
<evidence type="ECO:0000313" key="10">
    <source>
        <dbReference type="Proteomes" id="UP001168821"/>
    </source>
</evidence>
<evidence type="ECO:0000256" key="2">
    <source>
        <dbReference type="ARBA" id="ARBA00022692"/>
    </source>
</evidence>
<feature type="transmembrane region" description="Helical" evidence="8">
    <location>
        <begin position="286"/>
        <end position="304"/>
    </location>
</feature>
<dbReference type="HAMAP" id="MF_03230">
    <property type="entry name" value="FITM2"/>
    <property type="match status" value="1"/>
</dbReference>
<feature type="transmembrane region" description="Helical" evidence="8">
    <location>
        <begin position="257"/>
        <end position="280"/>
    </location>
</feature>
<accession>A0AA38IU58</accession>
<keyword evidence="7 8" id="KW-0472">Membrane</keyword>
<keyword evidence="10" id="KW-1185">Reference proteome</keyword>
<gene>
    <name evidence="9" type="ORF">Zmor_008171</name>
</gene>
<dbReference type="Pfam" id="PF10261">
    <property type="entry name" value="FIT"/>
    <property type="match status" value="1"/>
</dbReference>
<reference evidence="9" key="1">
    <citation type="journal article" date="2023" name="G3 (Bethesda)">
        <title>Whole genome assemblies of Zophobas morio and Tenebrio molitor.</title>
        <authorList>
            <person name="Kaur S."/>
            <person name="Stinson S.A."/>
            <person name="diCenzo G.C."/>
        </authorList>
    </citation>
    <scope>NUCLEOTIDE SEQUENCE</scope>
    <source>
        <strain evidence="9">QUZm001</strain>
    </source>
</reference>
<evidence type="ECO:0008006" key="11">
    <source>
        <dbReference type="Google" id="ProtNLM"/>
    </source>
</evidence>
<evidence type="ECO:0000313" key="9">
    <source>
        <dbReference type="EMBL" id="KAJ3663958.1"/>
    </source>
</evidence>
<dbReference type="PANTHER" id="PTHR23129:SF0">
    <property type="entry name" value="ACYL-COENZYME A DIPHOSPHATASE FITM2"/>
    <property type="match status" value="1"/>
</dbReference>
<proteinExistence type="inferred from homology"/>
<dbReference type="GO" id="GO:0019915">
    <property type="term" value="P:lipid storage"/>
    <property type="evidence" value="ECO:0007669"/>
    <property type="project" value="InterPro"/>
</dbReference>
<keyword evidence="5 8" id="KW-1133">Transmembrane helix</keyword>
<evidence type="ECO:0000256" key="5">
    <source>
        <dbReference type="ARBA" id="ARBA00022989"/>
    </source>
</evidence>
<evidence type="ECO:0000256" key="6">
    <source>
        <dbReference type="ARBA" id="ARBA00023098"/>
    </source>
</evidence>
<keyword evidence="6" id="KW-0443">Lipid metabolism</keyword>
<comment type="caution">
    <text evidence="9">The sequence shown here is derived from an EMBL/GenBank/DDBJ whole genome shotgun (WGS) entry which is preliminary data.</text>
</comment>
<feature type="transmembrane region" description="Helical" evidence="8">
    <location>
        <begin position="132"/>
        <end position="156"/>
    </location>
</feature>
<evidence type="ECO:0000256" key="7">
    <source>
        <dbReference type="ARBA" id="ARBA00023136"/>
    </source>
</evidence>
<dbReference type="Proteomes" id="UP001168821">
    <property type="component" value="Unassembled WGS sequence"/>
</dbReference>
<keyword evidence="4" id="KW-0256">Endoplasmic reticulum</keyword>
<evidence type="ECO:0000256" key="3">
    <source>
        <dbReference type="ARBA" id="ARBA00022801"/>
    </source>
</evidence>
<sequence length="366" mass="43014">MATKRRPLHQKLNFRPNTSDNNLEYRGTKPTCEPTSIKETMMLMVLYLCKKSLFFDTNLKVAIYLGTLFLLSLFADFASVPKMYLSRSDNIFNKFFVKFAWGWNLLLLVPFVVFTTYIYCCGQKQRIIKHHLLRICIATFFWWFWTTLFNVVEASFGRCNHRQFGTKGSCLQAGHVWNGFDVSGHTFILIYGSLLLIEETRCMENWDSIKEHLRLENHHRVSRDPSQNLNPLRNLSDPEMHDLQLNYKKYTPYIRGLFITITLFQIMWDVMLVCTMLYYHIMIEKFLGGALAILTWFFTYRMWYVHPKLFPKLPGQGVFKYIKKKGEPQAVPRRRTGSVVNGRGPLFMGRPIYPQQEAAQEESSAQ</sequence>
<dbReference type="PANTHER" id="PTHR23129">
    <property type="entry name" value="ACYL-COENZYME A DIPHOSPHATASE FITM2"/>
    <property type="match status" value="1"/>
</dbReference>
<protein>
    <recommendedName>
        <fullName evidence="11">Fat storage-inducing transmembrane protein</fullName>
    </recommendedName>
</protein>
<name>A0AA38IU58_9CUCU</name>
<keyword evidence="2 8" id="KW-0812">Transmembrane</keyword>
<evidence type="ECO:0000256" key="4">
    <source>
        <dbReference type="ARBA" id="ARBA00022824"/>
    </source>
</evidence>
<dbReference type="GO" id="GO:0008654">
    <property type="term" value="P:phospholipid biosynthetic process"/>
    <property type="evidence" value="ECO:0007669"/>
    <property type="project" value="TreeGrafter"/>
</dbReference>
<dbReference type="InterPro" id="IPR046401">
    <property type="entry name" value="FITM1/2"/>
</dbReference>
<evidence type="ECO:0000256" key="8">
    <source>
        <dbReference type="SAM" id="Phobius"/>
    </source>
</evidence>
<evidence type="ECO:0000256" key="1">
    <source>
        <dbReference type="ARBA" id="ARBA00004477"/>
    </source>
</evidence>
<keyword evidence="3" id="KW-0378">Hydrolase</keyword>
<dbReference type="GO" id="GO:0005789">
    <property type="term" value="C:endoplasmic reticulum membrane"/>
    <property type="evidence" value="ECO:0007669"/>
    <property type="project" value="UniProtKB-SubCell"/>
</dbReference>
<dbReference type="GO" id="GO:0034389">
    <property type="term" value="P:lipid droplet organization"/>
    <property type="evidence" value="ECO:0007669"/>
    <property type="project" value="InterPro"/>
</dbReference>